<sequence length="346" mass="40058">MLESVRGFVGEILGYQSADPRKKEYGSLDDIRNENSQDARSSHTRSDRNRLRRKRAIASNGDSASNRKYVRPQNNNRVNKVRDRSTRTGRGTFSKLMKSIKNVFSTEDQDLNLMQQACGNTNAMLPLAARRGPNQGSEGRKRLRDRIVRSEAFKRKLLEIKYDDRMLEQVRRGRSASAGRRSVNDGLRDFQPLRGDKVVLLQRKLQELDSKVQDMDKELQITQKKLKFAQEKNTLLESLLDDANIDSEYVKSRRDIKNLQKENLKPEAELPPSPRRSINPLFTSSPMRKPSSAQDQEQEQGQEQRKDPQQNFYNKYPRIPETELLVQGRDRTSLSPIRIDYSKYST</sequence>
<feature type="region of interest" description="Disordered" evidence="2">
    <location>
        <begin position="33"/>
        <end position="74"/>
    </location>
</feature>
<evidence type="ECO:0000256" key="1">
    <source>
        <dbReference type="SAM" id="Coils"/>
    </source>
</evidence>
<reference evidence="3 4" key="1">
    <citation type="submission" date="2019-01" db="EMBL/GenBank/DDBJ databases">
        <title>Draft Genome Sequencing of Zygosaccharomyces mellis Ca-7.</title>
        <authorList>
            <person name="Shiwa Y."/>
            <person name="Kanesaki Y."/>
            <person name="Ishige T."/>
            <person name="Mura K."/>
            <person name="Hori T."/>
            <person name="Tamura T."/>
        </authorList>
    </citation>
    <scope>NUCLEOTIDE SEQUENCE [LARGE SCALE GENOMIC DNA]</scope>
    <source>
        <strain evidence="3 4">Ca-7</strain>
    </source>
</reference>
<gene>
    <name evidence="3" type="ORF">ZYGM_001303</name>
</gene>
<comment type="caution">
    <text evidence="3">The sequence shown here is derived from an EMBL/GenBank/DDBJ whole genome shotgun (WGS) entry which is preliminary data.</text>
</comment>
<dbReference type="EMBL" id="BIMX01000016">
    <property type="protein sequence ID" value="GCF00183.1"/>
    <property type="molecule type" value="Genomic_DNA"/>
</dbReference>
<keyword evidence="4" id="KW-1185">Reference proteome</keyword>
<feature type="compositionally biased region" description="Polar residues" evidence="2">
    <location>
        <begin position="60"/>
        <end position="74"/>
    </location>
</feature>
<organism evidence="3 4">
    <name type="scientific">Zygosaccharomyces mellis</name>
    <dbReference type="NCBI Taxonomy" id="42258"/>
    <lineage>
        <taxon>Eukaryota</taxon>
        <taxon>Fungi</taxon>
        <taxon>Dikarya</taxon>
        <taxon>Ascomycota</taxon>
        <taxon>Saccharomycotina</taxon>
        <taxon>Saccharomycetes</taxon>
        <taxon>Saccharomycetales</taxon>
        <taxon>Saccharomycetaceae</taxon>
        <taxon>Zygosaccharomyces</taxon>
    </lineage>
</organism>
<evidence type="ECO:0000256" key="2">
    <source>
        <dbReference type="SAM" id="MobiDB-lite"/>
    </source>
</evidence>
<dbReference type="Pfam" id="PF08537">
    <property type="entry name" value="NBP1"/>
    <property type="match status" value="1"/>
</dbReference>
<dbReference type="OrthoDB" id="4053251at2759"/>
<dbReference type="AlphaFoldDB" id="A0A4C2ED42"/>
<feature type="compositionally biased region" description="Basic and acidic residues" evidence="2">
    <location>
        <begin position="33"/>
        <end position="49"/>
    </location>
</feature>
<accession>A0A4C2ED42</accession>
<feature type="region of interest" description="Disordered" evidence="2">
    <location>
        <begin position="261"/>
        <end position="346"/>
    </location>
</feature>
<protein>
    <submittedName>
        <fullName evidence="3">Uncharacterized protein</fullName>
    </submittedName>
</protein>
<feature type="coiled-coil region" evidence="1">
    <location>
        <begin position="198"/>
        <end position="246"/>
    </location>
</feature>
<dbReference type="InterPro" id="IPR013743">
    <property type="entry name" value="NBP1/CSA1"/>
</dbReference>
<keyword evidence="1" id="KW-0175">Coiled coil</keyword>
<evidence type="ECO:0000313" key="4">
    <source>
        <dbReference type="Proteomes" id="UP000301737"/>
    </source>
</evidence>
<name>A0A4C2ED42_9SACH</name>
<evidence type="ECO:0000313" key="3">
    <source>
        <dbReference type="EMBL" id="GCF00183.1"/>
    </source>
</evidence>
<dbReference type="Proteomes" id="UP000301737">
    <property type="component" value="Unassembled WGS sequence"/>
</dbReference>
<proteinExistence type="predicted"/>